<dbReference type="PANTHER" id="PTHR22963">
    <property type="entry name" value="ENDOGLIN-RELATED"/>
    <property type="match status" value="1"/>
</dbReference>
<reference evidence="5" key="1">
    <citation type="submission" date="2025-08" db="UniProtKB">
        <authorList>
            <consortium name="RefSeq"/>
        </authorList>
    </citation>
    <scope>IDENTIFICATION</scope>
</reference>
<keyword evidence="1" id="KW-0245">EGF-like domain</keyword>
<dbReference type="Gene3D" id="2.10.25.10">
    <property type="entry name" value="Laminin"/>
    <property type="match status" value="1"/>
</dbReference>
<protein>
    <submittedName>
        <fullName evidence="5">Fibropellin-1</fullName>
    </submittedName>
</protein>
<evidence type="ECO:0000256" key="1">
    <source>
        <dbReference type="PROSITE-ProRule" id="PRU00076"/>
    </source>
</evidence>
<dbReference type="PROSITE" id="PS01186">
    <property type="entry name" value="EGF_2"/>
    <property type="match status" value="5"/>
</dbReference>
<feature type="domain" description="EGF-like" evidence="3">
    <location>
        <begin position="57"/>
        <end position="97"/>
    </location>
</feature>
<proteinExistence type="predicted"/>
<dbReference type="GeneID" id="112047621"/>
<comment type="caution">
    <text evidence="1">Lacks conserved residue(s) required for the propagation of feature annotation.</text>
</comment>
<dbReference type="RefSeq" id="XP_052738833.1">
    <property type="nucleotide sequence ID" value="XM_052882873.1"/>
</dbReference>
<feature type="disulfide bond" evidence="1">
    <location>
        <begin position="202"/>
        <end position="212"/>
    </location>
</feature>
<evidence type="ECO:0000259" key="3">
    <source>
        <dbReference type="PROSITE" id="PS50026"/>
    </source>
</evidence>
<dbReference type="PANTHER" id="PTHR22963:SF39">
    <property type="entry name" value="DUMPY"/>
    <property type="match status" value="1"/>
</dbReference>
<dbReference type="Proteomes" id="UP001652582">
    <property type="component" value="Chromosome 8"/>
</dbReference>
<name>A0ABM3LIF8_BICAN</name>
<accession>A0ABM3LIF8</accession>
<evidence type="ECO:0000256" key="2">
    <source>
        <dbReference type="SAM" id="MobiDB-lite"/>
    </source>
</evidence>
<keyword evidence="1" id="KW-1015">Disulfide bond</keyword>
<evidence type="ECO:0000313" key="5">
    <source>
        <dbReference type="RefSeq" id="XP_052738833.1"/>
    </source>
</evidence>
<feature type="region of interest" description="Disordered" evidence="2">
    <location>
        <begin position="526"/>
        <end position="559"/>
    </location>
</feature>
<organism evidence="4 5">
    <name type="scientific">Bicyclus anynana</name>
    <name type="common">Squinting bush brown butterfly</name>
    <dbReference type="NCBI Taxonomy" id="110368"/>
    <lineage>
        <taxon>Eukaryota</taxon>
        <taxon>Metazoa</taxon>
        <taxon>Ecdysozoa</taxon>
        <taxon>Arthropoda</taxon>
        <taxon>Hexapoda</taxon>
        <taxon>Insecta</taxon>
        <taxon>Pterygota</taxon>
        <taxon>Neoptera</taxon>
        <taxon>Endopterygota</taxon>
        <taxon>Lepidoptera</taxon>
        <taxon>Glossata</taxon>
        <taxon>Ditrysia</taxon>
        <taxon>Papilionoidea</taxon>
        <taxon>Nymphalidae</taxon>
        <taxon>Satyrinae</taxon>
        <taxon>Satyrini</taxon>
        <taxon>Mycalesina</taxon>
        <taxon>Bicyclus</taxon>
    </lineage>
</organism>
<feature type="domain" description="EGF-like" evidence="3">
    <location>
        <begin position="240"/>
        <end position="279"/>
    </location>
</feature>
<dbReference type="SMART" id="SM00181">
    <property type="entry name" value="EGF"/>
    <property type="match status" value="10"/>
</dbReference>
<sequence>MCRPVCACLPGYSGDPLSQCVKIECVGKFWCSGVGADCTHGSVRPVCACLPGYSGDPLSQCVKIECVGVGAHCTHGSVRPVCACLPGYSGDPLSQCVKIECVVWCSGVGADCTHGSVRPVCACLPGYSGDPLSQCVKIECVGKFWCSGVGADCTHGSVRPVCACLPGYSGDPLSQCVKIECVDNSECRAHQSCVNQHCINPCEGACGHNANCDVRQHVPVCTCPPGYTGNPFSSCRIADPEEACHPSPCGQNTKCHVSNNQAICTCLPGYRGSPLSGCRHECDSDSDCGTQQSCREFKCVSPCSDCGVNADCETVAAHRAVCKCPRGYHGDPYRICSAECTSDSECPSYKPACVYNACINPCTNACGVNADCNLRGLTPVCSCPKTHTGDPFSFCRPFEARDLCEPNPCGANAKCTPGHDRTGAERPVCTCPTGYRGNALVACEKGQCELDSQCPDHLACVGYDCVDPCLGNTQCGAGAVCVARRHIAVCTCPGDHHGDALVSCYQSHSEAVSTRYYRYKRNGNFTEIEEPPKEPTKLATDLKEPTKATAPVDDSQKKE</sequence>
<evidence type="ECO:0000313" key="4">
    <source>
        <dbReference type="Proteomes" id="UP001652582"/>
    </source>
</evidence>
<dbReference type="PROSITE" id="PS50026">
    <property type="entry name" value="EGF_3"/>
    <property type="match status" value="4"/>
</dbReference>
<feature type="domain" description="EGF-like" evidence="3">
    <location>
        <begin position="199"/>
        <end position="236"/>
    </location>
</feature>
<feature type="domain" description="EGF-like" evidence="3">
    <location>
        <begin position="400"/>
        <end position="444"/>
    </location>
</feature>
<gene>
    <name evidence="5" type="primary">LOC112047621</name>
</gene>
<dbReference type="InterPro" id="IPR000742">
    <property type="entry name" value="EGF"/>
</dbReference>
<feature type="compositionally biased region" description="Basic and acidic residues" evidence="2">
    <location>
        <begin position="530"/>
        <end position="546"/>
    </location>
</feature>
<keyword evidence="4" id="KW-1185">Reference proteome</keyword>